<dbReference type="OrthoDB" id="1700726at2759"/>
<dbReference type="EMBL" id="CP045890">
    <property type="protein sequence ID" value="QQP56918.1"/>
    <property type="molecule type" value="Genomic_DNA"/>
</dbReference>
<dbReference type="InterPro" id="IPR042099">
    <property type="entry name" value="ANL_N_sf"/>
</dbReference>
<dbReference type="InterPro" id="IPR045851">
    <property type="entry name" value="AMP-bd_C_sf"/>
</dbReference>
<dbReference type="GO" id="GO:0005783">
    <property type="term" value="C:endoplasmic reticulum"/>
    <property type="evidence" value="ECO:0007669"/>
    <property type="project" value="TreeGrafter"/>
</dbReference>
<dbReference type="SUPFAM" id="SSF56801">
    <property type="entry name" value="Acetyl-CoA synthetase-like"/>
    <property type="match status" value="1"/>
</dbReference>
<dbReference type="GO" id="GO:0005524">
    <property type="term" value="F:ATP binding"/>
    <property type="evidence" value="ECO:0007669"/>
    <property type="project" value="UniProtKB-KW"/>
</dbReference>
<dbReference type="Proteomes" id="UP000595437">
    <property type="component" value="Chromosome 1"/>
</dbReference>
<evidence type="ECO:0000256" key="2">
    <source>
        <dbReference type="ARBA" id="ARBA00022598"/>
    </source>
</evidence>
<keyword evidence="2 6" id="KW-0436">Ligase</keyword>
<gene>
    <name evidence="6" type="ORF">FKW44_001748</name>
</gene>
<dbReference type="PANTHER" id="PTHR43272:SF83">
    <property type="entry name" value="ACYL-COA SYNTHETASE LONG-CHAIN, ISOFORM J"/>
    <property type="match status" value="1"/>
</dbReference>
<name>A0A7T8KJH9_CALRO</name>
<dbReference type="GO" id="GO:0005811">
    <property type="term" value="C:lipid droplet"/>
    <property type="evidence" value="ECO:0007669"/>
    <property type="project" value="TreeGrafter"/>
</dbReference>
<evidence type="ECO:0000256" key="4">
    <source>
        <dbReference type="ARBA" id="ARBA00022840"/>
    </source>
</evidence>
<keyword evidence="7" id="KW-1185">Reference proteome</keyword>
<keyword evidence="4" id="KW-0067">ATP-binding</keyword>
<sequence>YDRTTCRVGPPLMGIKLKLVNWEEGNYTINDSPFPRGVLQNPEKTAEDFYEEDGIRWFKTGDIGQMEADGVLKIIDRKKDLVKLSGGEYISYGKVESILKTCPIVENICTYADPLKDYLFAIVIPDRIQLKERGIELEDLLKDASLGAKISKEISEYGLKNGLVRFEAPGKILFVEDEWTADNGLITAAFKIRRKQVFEMYKDSILELYK</sequence>
<keyword evidence="3" id="KW-0547">Nucleotide-binding</keyword>
<accession>A0A7T8KJH9</accession>
<dbReference type="GO" id="GO:0035336">
    <property type="term" value="P:long-chain fatty-acyl-CoA metabolic process"/>
    <property type="evidence" value="ECO:0007669"/>
    <property type="project" value="TreeGrafter"/>
</dbReference>
<comment type="similarity">
    <text evidence="1">Belongs to the ATP-dependent AMP-binding enzyme family.</text>
</comment>
<dbReference type="Gene3D" id="3.40.50.12780">
    <property type="entry name" value="N-terminal domain of ligase-like"/>
    <property type="match status" value="1"/>
</dbReference>
<evidence type="ECO:0000313" key="7">
    <source>
        <dbReference type="Proteomes" id="UP000595437"/>
    </source>
</evidence>
<comment type="catalytic activity">
    <reaction evidence="5">
        <text>a long-chain fatty acid + ATP + CoA = a long-chain fatty acyl-CoA + AMP + diphosphate</text>
        <dbReference type="Rhea" id="RHEA:15421"/>
        <dbReference type="ChEBI" id="CHEBI:30616"/>
        <dbReference type="ChEBI" id="CHEBI:33019"/>
        <dbReference type="ChEBI" id="CHEBI:57287"/>
        <dbReference type="ChEBI" id="CHEBI:57560"/>
        <dbReference type="ChEBI" id="CHEBI:83139"/>
        <dbReference type="ChEBI" id="CHEBI:456215"/>
        <dbReference type="EC" id="6.2.1.3"/>
    </reaction>
    <physiologicalReaction direction="left-to-right" evidence="5">
        <dbReference type="Rhea" id="RHEA:15422"/>
    </physiologicalReaction>
</comment>
<evidence type="ECO:0000256" key="1">
    <source>
        <dbReference type="ARBA" id="ARBA00006432"/>
    </source>
</evidence>
<proteinExistence type="inferred from homology"/>
<evidence type="ECO:0000313" key="6">
    <source>
        <dbReference type="EMBL" id="QQP56918.1"/>
    </source>
</evidence>
<evidence type="ECO:0000256" key="5">
    <source>
        <dbReference type="ARBA" id="ARBA00024484"/>
    </source>
</evidence>
<reference evidence="7" key="1">
    <citation type="submission" date="2021-01" db="EMBL/GenBank/DDBJ databases">
        <title>Caligus Genome Assembly.</title>
        <authorList>
            <person name="Gallardo-Escarate C."/>
        </authorList>
    </citation>
    <scope>NUCLEOTIDE SEQUENCE [LARGE SCALE GENOMIC DNA]</scope>
</reference>
<organism evidence="6 7">
    <name type="scientific">Caligus rogercresseyi</name>
    <name type="common">Sea louse</name>
    <dbReference type="NCBI Taxonomy" id="217165"/>
    <lineage>
        <taxon>Eukaryota</taxon>
        <taxon>Metazoa</taxon>
        <taxon>Ecdysozoa</taxon>
        <taxon>Arthropoda</taxon>
        <taxon>Crustacea</taxon>
        <taxon>Multicrustacea</taxon>
        <taxon>Hexanauplia</taxon>
        <taxon>Copepoda</taxon>
        <taxon>Siphonostomatoida</taxon>
        <taxon>Caligidae</taxon>
        <taxon>Caligus</taxon>
    </lineage>
</organism>
<feature type="non-terminal residue" evidence="6">
    <location>
        <position position="210"/>
    </location>
</feature>
<dbReference type="Gene3D" id="3.30.300.30">
    <property type="match status" value="1"/>
</dbReference>
<dbReference type="GO" id="GO:0005886">
    <property type="term" value="C:plasma membrane"/>
    <property type="evidence" value="ECO:0007669"/>
    <property type="project" value="TreeGrafter"/>
</dbReference>
<evidence type="ECO:0000256" key="3">
    <source>
        <dbReference type="ARBA" id="ARBA00022741"/>
    </source>
</evidence>
<dbReference type="GO" id="GO:0090433">
    <property type="term" value="F:palmitoyl-CoA ligase activity"/>
    <property type="evidence" value="ECO:0007669"/>
    <property type="project" value="TreeGrafter"/>
</dbReference>
<dbReference type="GO" id="GO:0030182">
    <property type="term" value="P:neuron differentiation"/>
    <property type="evidence" value="ECO:0007669"/>
    <property type="project" value="TreeGrafter"/>
</dbReference>
<protein>
    <submittedName>
        <fullName evidence="6">Long-chain-fatty-acid--CoA ligase 3</fullName>
    </submittedName>
</protein>
<dbReference type="PANTHER" id="PTHR43272">
    <property type="entry name" value="LONG-CHAIN-FATTY-ACID--COA LIGASE"/>
    <property type="match status" value="1"/>
</dbReference>
<dbReference type="AlphaFoldDB" id="A0A7T8KJH9"/>